<dbReference type="PANTHER" id="PTHR46796:SF15">
    <property type="entry name" value="BLL1074 PROTEIN"/>
    <property type="match status" value="1"/>
</dbReference>
<evidence type="ECO:0000256" key="2">
    <source>
        <dbReference type="ARBA" id="ARBA00023125"/>
    </source>
</evidence>
<dbReference type="AlphaFoldDB" id="A0A4R7W459"/>
<dbReference type="PANTHER" id="PTHR46796">
    <property type="entry name" value="HTH-TYPE TRANSCRIPTIONAL ACTIVATOR RHAS-RELATED"/>
    <property type="match status" value="1"/>
</dbReference>
<keyword evidence="3" id="KW-0804">Transcription</keyword>
<evidence type="ECO:0000313" key="5">
    <source>
        <dbReference type="EMBL" id="TDV57473.1"/>
    </source>
</evidence>
<proteinExistence type="predicted"/>
<evidence type="ECO:0000256" key="1">
    <source>
        <dbReference type="ARBA" id="ARBA00023015"/>
    </source>
</evidence>
<dbReference type="Gene3D" id="1.10.10.60">
    <property type="entry name" value="Homeodomain-like"/>
    <property type="match status" value="1"/>
</dbReference>
<name>A0A4R7W459_9PSEU</name>
<accession>A0A4R7W459</accession>
<dbReference type="Pfam" id="PF12833">
    <property type="entry name" value="HTH_18"/>
    <property type="match status" value="1"/>
</dbReference>
<reference evidence="5 6" key="1">
    <citation type="submission" date="2019-03" db="EMBL/GenBank/DDBJ databases">
        <title>Genomic Encyclopedia of Archaeal and Bacterial Type Strains, Phase II (KMG-II): from individual species to whole genera.</title>
        <authorList>
            <person name="Goeker M."/>
        </authorList>
    </citation>
    <scope>NUCLEOTIDE SEQUENCE [LARGE SCALE GENOMIC DNA]</scope>
    <source>
        <strain evidence="5 6">DSM 45499</strain>
    </source>
</reference>
<dbReference type="Pfam" id="PF20240">
    <property type="entry name" value="DUF6597"/>
    <property type="match status" value="1"/>
</dbReference>
<keyword evidence="1" id="KW-0805">Transcription regulation</keyword>
<dbReference type="Proteomes" id="UP000294927">
    <property type="component" value="Unassembled WGS sequence"/>
</dbReference>
<dbReference type="GO" id="GO:0003700">
    <property type="term" value="F:DNA-binding transcription factor activity"/>
    <property type="evidence" value="ECO:0007669"/>
    <property type="project" value="InterPro"/>
</dbReference>
<dbReference type="EMBL" id="SOCP01000001">
    <property type="protein sequence ID" value="TDV57473.1"/>
    <property type="molecule type" value="Genomic_DNA"/>
</dbReference>
<keyword evidence="2" id="KW-0238">DNA-binding</keyword>
<sequence length="266" mass="28257">MESAPRPALAGVVRTVWVQHTGAEPYAQRNLPTGGVELVCRLGGLPRLTGPLTRPDVDVIAPHTTVVGVRFSPGTLRLPVALDELADQRIGLDELWGHDASRLGEAIADAPAGATLDLVQDHLASRLRPGAADPLVAEAVRRLMPWRPVEVASLADDLAISASQLRRRFLRRVGIGPKPLQRTLRFQGFLALAQAGVGDGLTGMALDAGYADHAHLCRECLRLTGLTPRELLGAPDRCACGHDHSASYRPFLADLRVPAGAGAMAS</sequence>
<dbReference type="InterPro" id="IPR018060">
    <property type="entry name" value="HTH_AraC"/>
</dbReference>
<evidence type="ECO:0000313" key="6">
    <source>
        <dbReference type="Proteomes" id="UP000294927"/>
    </source>
</evidence>
<evidence type="ECO:0000256" key="3">
    <source>
        <dbReference type="ARBA" id="ARBA00023163"/>
    </source>
</evidence>
<comment type="caution">
    <text evidence="5">The sequence shown here is derived from an EMBL/GenBank/DDBJ whole genome shotgun (WGS) entry which is preliminary data.</text>
</comment>
<evidence type="ECO:0000259" key="4">
    <source>
        <dbReference type="PROSITE" id="PS01124"/>
    </source>
</evidence>
<protein>
    <submittedName>
        <fullName evidence="5">Helix-turn-helix protein</fullName>
    </submittedName>
</protein>
<keyword evidence="6" id="KW-1185">Reference proteome</keyword>
<organism evidence="5 6">
    <name type="scientific">Actinophytocola oryzae</name>
    <dbReference type="NCBI Taxonomy" id="502181"/>
    <lineage>
        <taxon>Bacteria</taxon>
        <taxon>Bacillati</taxon>
        <taxon>Actinomycetota</taxon>
        <taxon>Actinomycetes</taxon>
        <taxon>Pseudonocardiales</taxon>
        <taxon>Pseudonocardiaceae</taxon>
    </lineage>
</organism>
<dbReference type="InterPro" id="IPR046532">
    <property type="entry name" value="DUF6597"/>
</dbReference>
<dbReference type="InterPro" id="IPR050204">
    <property type="entry name" value="AraC_XylS_family_regulators"/>
</dbReference>
<gene>
    <name evidence="5" type="ORF">CLV71_101344</name>
</gene>
<dbReference type="PROSITE" id="PS01124">
    <property type="entry name" value="HTH_ARAC_FAMILY_2"/>
    <property type="match status" value="1"/>
</dbReference>
<feature type="domain" description="HTH araC/xylS-type" evidence="4">
    <location>
        <begin position="147"/>
        <end position="234"/>
    </location>
</feature>
<dbReference type="SMART" id="SM00342">
    <property type="entry name" value="HTH_ARAC"/>
    <property type="match status" value="1"/>
</dbReference>
<dbReference type="GO" id="GO:0043565">
    <property type="term" value="F:sequence-specific DNA binding"/>
    <property type="evidence" value="ECO:0007669"/>
    <property type="project" value="InterPro"/>
</dbReference>